<feature type="compositionally biased region" description="Low complexity" evidence="1">
    <location>
        <begin position="1231"/>
        <end position="1248"/>
    </location>
</feature>
<feature type="region of interest" description="Disordered" evidence="1">
    <location>
        <begin position="1089"/>
        <end position="1108"/>
    </location>
</feature>
<evidence type="ECO:0000313" key="3">
    <source>
        <dbReference type="EMBL" id="KAK6956454.1"/>
    </source>
</evidence>
<feature type="compositionally biased region" description="Polar residues" evidence="1">
    <location>
        <begin position="768"/>
        <end position="810"/>
    </location>
</feature>
<feature type="compositionally biased region" description="Polar residues" evidence="1">
    <location>
        <begin position="550"/>
        <end position="561"/>
    </location>
</feature>
<feature type="compositionally biased region" description="Low complexity" evidence="1">
    <location>
        <begin position="1190"/>
        <end position="1203"/>
    </location>
</feature>
<keyword evidence="4" id="KW-1185">Reference proteome</keyword>
<feature type="compositionally biased region" description="Low complexity" evidence="1">
    <location>
        <begin position="562"/>
        <end position="590"/>
    </location>
</feature>
<accession>A0AAX6MVD3</accession>
<feature type="region of interest" description="Disordered" evidence="1">
    <location>
        <begin position="52"/>
        <end position="104"/>
    </location>
</feature>
<feature type="compositionally biased region" description="Low complexity" evidence="1">
    <location>
        <begin position="816"/>
        <end position="825"/>
    </location>
</feature>
<feature type="compositionally biased region" description="Polar residues" evidence="1">
    <location>
        <begin position="329"/>
        <end position="346"/>
    </location>
</feature>
<feature type="chain" id="PRO_5043556588" evidence="2">
    <location>
        <begin position="26"/>
        <end position="1579"/>
    </location>
</feature>
<feature type="region of interest" description="Disordered" evidence="1">
    <location>
        <begin position="837"/>
        <end position="876"/>
    </location>
</feature>
<feature type="region of interest" description="Disordered" evidence="1">
    <location>
        <begin position="638"/>
        <end position="661"/>
    </location>
</feature>
<feature type="region of interest" description="Disordered" evidence="1">
    <location>
        <begin position="1353"/>
        <end position="1424"/>
    </location>
</feature>
<dbReference type="EMBL" id="JBANMG010000002">
    <property type="protein sequence ID" value="KAK6956454.1"/>
    <property type="molecule type" value="Genomic_DNA"/>
</dbReference>
<feature type="compositionally biased region" description="Low complexity" evidence="1">
    <location>
        <begin position="638"/>
        <end position="657"/>
    </location>
</feature>
<feature type="compositionally biased region" description="Polar residues" evidence="1">
    <location>
        <begin position="936"/>
        <end position="947"/>
    </location>
</feature>
<sequence>MRALTLAADLVSVVVLLTTLPGIRAVTQEDNLAIQRDPSPDVDPQKINYELFDDPQHGPSGGYNYHTPTYGGYGSPPPPPFTSKASPSGSIPPSLSTSSPSMLGLINFQSRGGIREISEPTLSSTGTEESNSPTTSAGSPTSFIPIGPSSSSSGFLNTTVSSTTSSTSAGGGPGGQGIPPTSGQTSPSTISNGANSGGQTTIPGTSTEEVVTTIILSSGISVTMTIIKNGTTFGTSSTAAVTGSAPNIPTQPSNGLSSSVESPKPTGISTPGLESTQSAILSGSATISSNTSLLASMSLTVTSGLSSPSTGESSAPFPLSNSSSNANPTGPTASESSLQPIPMSSGTLVTRSGITQLSSTVGSTSFLSNGTSSRAGPSGQGIPSATESTETVSSGEASRSTVSGTPGSSTPPFPVLNATSSQGSTTGSLGFSISNSSPITTLFPTTGSISSSFTTSVSSMELSSVVASGTLTESEISSALVPPFPLSNSSTNVITGSPSQTITSIGTGPENTGQPPSTSLGSQTQSTLSETSRAPGPNSSPAPFPFSNSTTGTIQGTVVSSPGTGHPTGTGTMTSLVSSSTTSNLTSPLTPTLRSTILSASESSQGTGPGGQGISITPSVQANITTSSFHSTNLTVGTGTVTGSGSPTSGNPTITTSVATKSAPFPLTNSSIITGRPTGGSLSFSGTAQPSSLLSVSSVISSVFESSLSSEVASFGFSSTFPPFPTTNSTGSPLGPTGTAFSSITSGIPVSTIRFTTSIPSSRAPFPFSNSTGGPNGQTVPPTGTGTSARTVPGETSSEFSKSGSTASQSPPFPRPNSTTSVTVPTTGAISSLLSTALSTQEPTASPSSNQTAQVSSTGYVPPSGSQTIPFPITNSTLSTTGPIGVSNTGTFIPPTNPVNSSSTLTLISTGYPSGGPTGQSIGISSPSAPFPFSNATIPTPGSTGSQAPTATSPVSLSSTPVPTGSAANSTVLSESSTVKYSSITGIIPSTGSNSASTQIPSSQVPFPMPNSTNVTNNPTGPLGFSTGFQSLSSSSLSGPVGSSNTARSLTVTPFTTKSSTGLNSQSVPTASGLIPPFSLSNITESLGPTVSPNKPSGQPGGSVGLNSSSIVTTSTESISSTLSPGSVLPTTTGSLVAGTTLSTITSAPPFPLTNSTMLPNPTAPSSGIGNTVTEPFPVPSSIESNSAFGSPPGTSQTSSTVTNQPVTGSESAFGSTPSAPSTSAVGIPNSITFSLSNSSTSHRFSTSGPTGQSLGPSTQSTFQITVSLSTGLPNPTSQSSLPTSISSSLSNNTLPFGPTTSLLLSSSGASGAPLSGITTSVTSPSGSLSRPATANSSITSVFSNSSISISPPLGASTTGTTAPGGPSGQGTAPQITSSSTLSSSETCTEELPTSQEPDTTCTESETPTAAIDTTCTEDGFTEPGPVATLTSSAISFSSGAEGATGMPGSWSSSTTSCTASSFSNTTLFGTDHPTTFQTSTIVSISSQVSNSSVIVVGSASENATPIATSSSIAIIPLPTPDRDHWHTPPAGPTSISAAARDTKHGDEGFGWRHYARDLFSKGNHSKDKANKFEDEEKA</sequence>
<feature type="compositionally biased region" description="Low complexity" evidence="1">
    <location>
        <begin position="948"/>
        <end position="964"/>
    </location>
</feature>
<feature type="compositionally biased region" description="Polar residues" evidence="1">
    <location>
        <begin position="1153"/>
        <end position="1174"/>
    </location>
</feature>
<feature type="region of interest" description="Disordered" evidence="1">
    <location>
        <begin position="761"/>
        <end position="825"/>
    </location>
</feature>
<comment type="caution">
    <text evidence="3">The sequence shown here is derived from an EMBL/GenBank/DDBJ whole genome shotgun (WGS) entry which is preliminary data.</text>
</comment>
<feature type="compositionally biased region" description="Low complexity" evidence="1">
    <location>
        <begin position="1353"/>
        <end position="1395"/>
    </location>
</feature>
<feature type="compositionally biased region" description="Polar residues" evidence="1">
    <location>
        <begin position="361"/>
        <end position="399"/>
    </location>
</feature>
<protein>
    <submittedName>
        <fullName evidence="3">Uncharacterized protein</fullName>
    </submittedName>
</protein>
<organism evidence="3 4">
    <name type="scientific">Daldinia eschscholtzii</name>
    <dbReference type="NCBI Taxonomy" id="292717"/>
    <lineage>
        <taxon>Eukaryota</taxon>
        <taxon>Fungi</taxon>
        <taxon>Dikarya</taxon>
        <taxon>Ascomycota</taxon>
        <taxon>Pezizomycotina</taxon>
        <taxon>Sordariomycetes</taxon>
        <taxon>Xylariomycetidae</taxon>
        <taxon>Xylariales</taxon>
        <taxon>Hypoxylaceae</taxon>
        <taxon>Daldinia</taxon>
    </lineage>
</organism>
<feature type="compositionally biased region" description="Polar residues" evidence="1">
    <location>
        <begin position="120"/>
        <end position="137"/>
    </location>
</feature>
<keyword evidence="2" id="KW-0732">Signal</keyword>
<feature type="region of interest" description="Disordered" evidence="1">
    <location>
        <begin position="236"/>
        <end position="274"/>
    </location>
</feature>
<proteinExistence type="predicted"/>
<feature type="compositionally biased region" description="Polar residues" evidence="1">
    <location>
        <begin position="1204"/>
        <end position="1225"/>
    </location>
</feature>
<evidence type="ECO:0000256" key="2">
    <source>
        <dbReference type="SAM" id="SignalP"/>
    </source>
</evidence>
<feature type="region of interest" description="Disordered" evidence="1">
    <location>
        <begin position="1525"/>
        <end position="1544"/>
    </location>
</feature>
<dbReference type="Proteomes" id="UP001369815">
    <property type="component" value="Unassembled WGS sequence"/>
</dbReference>
<feature type="compositionally biased region" description="Low complexity" evidence="1">
    <location>
        <begin position="302"/>
        <end position="328"/>
    </location>
</feature>
<gene>
    <name evidence="3" type="ORF">Daesc_001732</name>
</gene>
<feature type="region of interest" description="Disordered" evidence="1">
    <location>
        <begin position="1153"/>
        <end position="1259"/>
    </location>
</feature>
<feature type="signal peptide" evidence="2">
    <location>
        <begin position="1"/>
        <end position="25"/>
    </location>
</feature>
<feature type="region of interest" description="Disordered" evidence="1">
    <location>
        <begin position="491"/>
        <end position="590"/>
    </location>
</feature>
<feature type="region of interest" description="Disordered" evidence="1">
    <location>
        <begin position="936"/>
        <end position="970"/>
    </location>
</feature>
<reference evidence="3 4" key="1">
    <citation type="journal article" date="2024" name="Front Chem Biol">
        <title>Unveiling the potential of Daldinia eschscholtzii MFLUCC 19-0629 through bioactivity and bioinformatics studies for enhanced sustainable agriculture production.</title>
        <authorList>
            <person name="Brooks S."/>
            <person name="Weaver J.A."/>
            <person name="Klomchit A."/>
            <person name="Alharthi S.A."/>
            <person name="Onlamun T."/>
            <person name="Nurani R."/>
            <person name="Vong T.K."/>
            <person name="Alberti F."/>
            <person name="Greco C."/>
        </authorList>
    </citation>
    <scope>NUCLEOTIDE SEQUENCE [LARGE SCALE GENOMIC DNA]</scope>
    <source>
        <strain evidence="3">MFLUCC 19-0629</strain>
    </source>
</reference>
<feature type="compositionally biased region" description="Polar residues" evidence="1">
    <location>
        <begin position="1249"/>
        <end position="1259"/>
    </location>
</feature>
<feature type="compositionally biased region" description="Polar residues" evidence="1">
    <location>
        <begin position="1396"/>
        <end position="1417"/>
    </location>
</feature>
<name>A0AAX6MVD3_9PEZI</name>
<feature type="compositionally biased region" description="Polar residues" evidence="1">
    <location>
        <begin position="491"/>
        <end position="516"/>
    </location>
</feature>
<feature type="compositionally biased region" description="Polar residues" evidence="1">
    <location>
        <begin position="841"/>
        <end position="876"/>
    </location>
</feature>
<feature type="region of interest" description="Disordered" evidence="1">
    <location>
        <begin position="302"/>
        <end position="346"/>
    </location>
</feature>
<feature type="compositionally biased region" description="Low complexity" evidence="1">
    <location>
        <begin position="419"/>
        <end position="429"/>
    </location>
</feature>
<feature type="compositionally biased region" description="Low complexity" evidence="1">
    <location>
        <begin position="82"/>
        <end position="101"/>
    </location>
</feature>
<evidence type="ECO:0000256" key="1">
    <source>
        <dbReference type="SAM" id="MobiDB-lite"/>
    </source>
</evidence>
<feature type="region of interest" description="Disordered" evidence="1">
    <location>
        <begin position="361"/>
        <end position="429"/>
    </location>
</feature>
<evidence type="ECO:0000313" key="4">
    <source>
        <dbReference type="Proteomes" id="UP001369815"/>
    </source>
</evidence>
<feature type="compositionally biased region" description="Polar residues" evidence="1">
    <location>
        <begin position="186"/>
        <end position="205"/>
    </location>
</feature>
<feature type="region of interest" description="Disordered" evidence="1">
    <location>
        <begin position="119"/>
        <end position="205"/>
    </location>
</feature>
<feature type="compositionally biased region" description="Low complexity" evidence="1">
    <location>
        <begin position="517"/>
        <end position="537"/>
    </location>
</feature>
<feature type="compositionally biased region" description="Low complexity" evidence="1">
    <location>
        <begin position="138"/>
        <end position="168"/>
    </location>
</feature>